<feature type="compositionally biased region" description="Basic residues" evidence="1">
    <location>
        <begin position="56"/>
        <end position="75"/>
    </location>
</feature>
<evidence type="ECO:0000313" key="3">
    <source>
        <dbReference type="Proteomes" id="UP000324222"/>
    </source>
</evidence>
<evidence type="ECO:0000313" key="2">
    <source>
        <dbReference type="EMBL" id="MPC30723.1"/>
    </source>
</evidence>
<keyword evidence="3" id="KW-1185">Reference proteome</keyword>
<organism evidence="2 3">
    <name type="scientific">Portunus trituberculatus</name>
    <name type="common">Swimming crab</name>
    <name type="synonym">Neptunus trituberculatus</name>
    <dbReference type="NCBI Taxonomy" id="210409"/>
    <lineage>
        <taxon>Eukaryota</taxon>
        <taxon>Metazoa</taxon>
        <taxon>Ecdysozoa</taxon>
        <taxon>Arthropoda</taxon>
        <taxon>Crustacea</taxon>
        <taxon>Multicrustacea</taxon>
        <taxon>Malacostraca</taxon>
        <taxon>Eumalacostraca</taxon>
        <taxon>Eucarida</taxon>
        <taxon>Decapoda</taxon>
        <taxon>Pleocyemata</taxon>
        <taxon>Brachyura</taxon>
        <taxon>Eubrachyura</taxon>
        <taxon>Portunoidea</taxon>
        <taxon>Portunidae</taxon>
        <taxon>Portuninae</taxon>
        <taxon>Portunus</taxon>
    </lineage>
</organism>
<evidence type="ECO:0000256" key="1">
    <source>
        <dbReference type="SAM" id="MobiDB-lite"/>
    </source>
</evidence>
<dbReference type="AlphaFoldDB" id="A0A5B7ECN3"/>
<comment type="caution">
    <text evidence="2">The sequence shown here is derived from an EMBL/GenBank/DDBJ whole genome shotgun (WGS) entry which is preliminary data.</text>
</comment>
<dbReference type="EMBL" id="VSRR010002307">
    <property type="protein sequence ID" value="MPC30723.1"/>
    <property type="molecule type" value="Genomic_DNA"/>
</dbReference>
<protein>
    <submittedName>
        <fullName evidence="2">Uncharacterized protein</fullName>
    </submittedName>
</protein>
<dbReference type="Proteomes" id="UP000324222">
    <property type="component" value="Unassembled WGS sequence"/>
</dbReference>
<feature type="region of interest" description="Disordered" evidence="1">
    <location>
        <begin position="51"/>
        <end position="75"/>
    </location>
</feature>
<reference evidence="2 3" key="1">
    <citation type="submission" date="2019-05" db="EMBL/GenBank/DDBJ databases">
        <title>Another draft genome of Portunus trituberculatus and its Hox gene families provides insights of decapod evolution.</title>
        <authorList>
            <person name="Jeong J.-H."/>
            <person name="Song I."/>
            <person name="Kim S."/>
            <person name="Choi T."/>
            <person name="Kim D."/>
            <person name="Ryu S."/>
            <person name="Kim W."/>
        </authorList>
    </citation>
    <scope>NUCLEOTIDE SEQUENCE [LARGE SCALE GENOMIC DNA]</scope>
    <source>
        <tissue evidence="2">Muscle</tissue>
    </source>
</reference>
<proteinExistence type="predicted"/>
<name>A0A5B7ECN3_PORTR</name>
<accession>A0A5B7ECN3</accession>
<gene>
    <name evidence="2" type="ORF">E2C01_023993</name>
</gene>
<sequence>MGKQGKLQEAIRTLTDHVTRHEVIETNTPSSPSSHVTLTPTLLQLMPLLQRLTTPPHRHTTTPPQHHHTRRKEDY</sequence>